<dbReference type="Proteomes" id="UP000646877">
    <property type="component" value="Unassembled WGS sequence"/>
</dbReference>
<feature type="active site" description="O-(5'-phospho-DNA)-serine intermediate" evidence="4">
    <location>
        <position position="10"/>
    </location>
</feature>
<dbReference type="SUPFAM" id="SSF53041">
    <property type="entry name" value="Resolvase-like"/>
    <property type="match status" value="1"/>
</dbReference>
<keyword evidence="1" id="KW-0229">DNA integration</keyword>
<feature type="domain" description="Resolvase/invertase-type recombinase catalytic" evidence="5">
    <location>
        <begin position="2"/>
        <end position="138"/>
    </location>
</feature>
<reference evidence="6" key="1">
    <citation type="submission" date="2019-10" db="EMBL/GenBank/DDBJ databases">
        <authorList>
            <person name="Paulsen S."/>
        </authorList>
    </citation>
    <scope>NUCLEOTIDE SEQUENCE</scope>
    <source>
        <strain evidence="6">LMG 19692</strain>
    </source>
</reference>
<keyword evidence="3" id="KW-0233">DNA recombination</keyword>
<keyword evidence="2" id="KW-0238">DNA-binding</keyword>
<dbReference type="GO" id="GO:0000150">
    <property type="term" value="F:DNA strand exchange activity"/>
    <property type="evidence" value="ECO:0007669"/>
    <property type="project" value="InterPro"/>
</dbReference>
<dbReference type="InterPro" id="IPR050639">
    <property type="entry name" value="SSR_resolvase"/>
</dbReference>
<dbReference type="SMART" id="SM00857">
    <property type="entry name" value="Resolvase"/>
    <property type="match status" value="1"/>
</dbReference>
<dbReference type="RefSeq" id="WP_193521560.1">
    <property type="nucleotide sequence ID" value="NZ_CBCSDF010000002.1"/>
</dbReference>
<dbReference type="EMBL" id="WEIA01000002">
    <property type="protein sequence ID" value="NLR20674.1"/>
    <property type="molecule type" value="Genomic_DNA"/>
</dbReference>
<evidence type="ECO:0000256" key="3">
    <source>
        <dbReference type="ARBA" id="ARBA00023172"/>
    </source>
</evidence>
<evidence type="ECO:0000259" key="5">
    <source>
        <dbReference type="PROSITE" id="PS51736"/>
    </source>
</evidence>
<gene>
    <name evidence="6" type="ORF">F9Y85_04945</name>
    <name evidence="7" type="ORF">R5H13_06135</name>
</gene>
<evidence type="ECO:0000313" key="7">
    <source>
        <dbReference type="EMBL" id="WOX29842.1"/>
    </source>
</evidence>
<dbReference type="PROSITE" id="PS51736">
    <property type="entry name" value="RECOMBINASES_3"/>
    <property type="match status" value="1"/>
</dbReference>
<name>A0A8I2KKN1_9GAMM</name>
<dbReference type="GO" id="GO:0015074">
    <property type="term" value="P:DNA integration"/>
    <property type="evidence" value="ECO:0007669"/>
    <property type="project" value="UniProtKB-KW"/>
</dbReference>
<dbReference type="Pfam" id="PF00239">
    <property type="entry name" value="Resolvase"/>
    <property type="match status" value="1"/>
</dbReference>
<dbReference type="InterPro" id="IPR036162">
    <property type="entry name" value="Resolvase-like_N_sf"/>
</dbReference>
<dbReference type="PROSITE" id="PS00398">
    <property type="entry name" value="RECOMBINASES_2"/>
    <property type="match status" value="1"/>
</dbReference>
<evidence type="ECO:0000313" key="6">
    <source>
        <dbReference type="EMBL" id="NLR20674.1"/>
    </source>
</evidence>
<evidence type="ECO:0000256" key="1">
    <source>
        <dbReference type="ARBA" id="ARBA00022908"/>
    </source>
</evidence>
<dbReference type="InterPro" id="IPR006119">
    <property type="entry name" value="Resolv_N"/>
</dbReference>
<proteinExistence type="predicted"/>
<evidence type="ECO:0000313" key="8">
    <source>
        <dbReference type="Proteomes" id="UP000646877"/>
    </source>
</evidence>
<accession>A0A8I2KKN1</accession>
<evidence type="ECO:0000256" key="2">
    <source>
        <dbReference type="ARBA" id="ARBA00023125"/>
    </source>
</evidence>
<evidence type="ECO:0000313" key="9">
    <source>
        <dbReference type="Proteomes" id="UP001304419"/>
    </source>
</evidence>
<dbReference type="CDD" id="cd03768">
    <property type="entry name" value="SR_ResInv"/>
    <property type="match status" value="1"/>
</dbReference>
<dbReference type="PANTHER" id="PTHR30461:SF2">
    <property type="entry name" value="SERINE RECOMBINASE PINE-RELATED"/>
    <property type="match status" value="1"/>
</dbReference>
<keyword evidence="9" id="KW-1185">Reference proteome</keyword>
<dbReference type="PANTHER" id="PTHR30461">
    <property type="entry name" value="DNA-INVERTASE FROM LAMBDOID PROPHAGE"/>
    <property type="match status" value="1"/>
</dbReference>
<protein>
    <submittedName>
        <fullName evidence="6">Recombinase family protein</fullName>
    </submittedName>
</protein>
<reference evidence="7 9" key="2">
    <citation type="submission" date="2023-10" db="EMBL/GenBank/DDBJ databases">
        <title>To unveil natural product biosynthetic capacity in Pseudoalteromonas.</title>
        <authorList>
            <person name="Wang J."/>
        </authorList>
    </citation>
    <scope>NUCLEOTIDE SEQUENCE [LARGE SCALE GENOMIC DNA]</scope>
    <source>
        <strain evidence="7 9">DSM 15914</strain>
    </source>
</reference>
<dbReference type="InterPro" id="IPR006118">
    <property type="entry name" value="Recombinase_CS"/>
</dbReference>
<sequence>MAYIGFARVSTNQQDLTLQLDTLKSAGCDPIFHGKQSGTSDENKAKLTELINYARKGDVILVTKLDRLGRSLKSVLSTIEYIHQKGATIKSLDGVIDTSNQSPFAKAMVNLIGTFAQLERDLIVSRTSEGRNAAMKAGTHFGRPQILKEQARNRIKAELSENSASINQLAQQYKVSRTTIRRIRDE</sequence>
<dbReference type="EMBL" id="CP137578">
    <property type="protein sequence ID" value="WOX29842.1"/>
    <property type="molecule type" value="Genomic_DNA"/>
</dbReference>
<dbReference type="GO" id="GO:0003677">
    <property type="term" value="F:DNA binding"/>
    <property type="evidence" value="ECO:0007669"/>
    <property type="project" value="UniProtKB-KW"/>
</dbReference>
<dbReference type="Proteomes" id="UP001304419">
    <property type="component" value="Chromosome 1"/>
</dbReference>
<dbReference type="Gene3D" id="3.40.50.1390">
    <property type="entry name" value="Resolvase, N-terminal catalytic domain"/>
    <property type="match status" value="1"/>
</dbReference>
<organism evidence="6 8">
    <name type="scientific">Pseudoalteromonas maricaloris</name>
    <dbReference type="NCBI Taxonomy" id="184924"/>
    <lineage>
        <taxon>Bacteria</taxon>
        <taxon>Pseudomonadati</taxon>
        <taxon>Pseudomonadota</taxon>
        <taxon>Gammaproteobacteria</taxon>
        <taxon>Alteromonadales</taxon>
        <taxon>Pseudoalteromonadaceae</taxon>
        <taxon>Pseudoalteromonas</taxon>
    </lineage>
</organism>
<dbReference type="AlphaFoldDB" id="A0A8I2KKN1"/>
<evidence type="ECO:0000256" key="4">
    <source>
        <dbReference type="PIRSR" id="PIRSR606118-50"/>
    </source>
</evidence>